<proteinExistence type="predicted"/>
<reference evidence="1" key="1">
    <citation type="submission" date="2020-05" db="UniProtKB">
        <authorList>
            <consortium name="EnsemblMetazoa"/>
        </authorList>
    </citation>
    <scope>IDENTIFICATION</scope>
    <source>
        <strain evidence="1">Jacobina</strain>
    </source>
</reference>
<keyword evidence="2" id="KW-1185">Reference proteome</keyword>
<evidence type="ECO:0000313" key="2">
    <source>
        <dbReference type="Proteomes" id="UP000092461"/>
    </source>
</evidence>
<dbReference type="VEuPathDB" id="VectorBase:LLOJ006659"/>
<protein>
    <submittedName>
        <fullName evidence="1">Uncharacterized protein</fullName>
    </submittedName>
</protein>
<name>A0A1B0EZ72_LUTLO</name>
<dbReference type="AlphaFoldDB" id="A0A1B0EZ72"/>
<organism evidence="1 2">
    <name type="scientific">Lutzomyia longipalpis</name>
    <name type="common">Sand fly</name>
    <dbReference type="NCBI Taxonomy" id="7200"/>
    <lineage>
        <taxon>Eukaryota</taxon>
        <taxon>Metazoa</taxon>
        <taxon>Ecdysozoa</taxon>
        <taxon>Arthropoda</taxon>
        <taxon>Hexapoda</taxon>
        <taxon>Insecta</taxon>
        <taxon>Pterygota</taxon>
        <taxon>Neoptera</taxon>
        <taxon>Endopterygota</taxon>
        <taxon>Diptera</taxon>
        <taxon>Nematocera</taxon>
        <taxon>Psychodoidea</taxon>
        <taxon>Psychodidae</taxon>
        <taxon>Lutzomyia</taxon>
        <taxon>Lutzomyia</taxon>
    </lineage>
</organism>
<sequence length="82" mass="9544">MDIVTLFCDKKHQEDQEGTEEHLLKSDIVKDEYDEYKIQEDQSSFILINNRDIADIEIKEINVKNLTLMIRAYSNALGIIKG</sequence>
<dbReference type="EMBL" id="AJWK01021986">
    <property type="status" value="NOT_ANNOTATED_CDS"/>
    <property type="molecule type" value="Genomic_DNA"/>
</dbReference>
<dbReference type="Proteomes" id="UP000092461">
    <property type="component" value="Unassembled WGS sequence"/>
</dbReference>
<evidence type="ECO:0000313" key="1">
    <source>
        <dbReference type="EnsemblMetazoa" id="LLOJ006659-PA"/>
    </source>
</evidence>
<accession>A0A1B0EZ72</accession>
<dbReference type="EnsemblMetazoa" id="LLOJ006659-RA">
    <property type="protein sequence ID" value="LLOJ006659-PA"/>
    <property type="gene ID" value="LLOJ006659"/>
</dbReference>